<keyword evidence="1" id="KW-0812">Transmembrane</keyword>
<dbReference type="RefSeq" id="WP_155304787.1">
    <property type="nucleotide sequence ID" value="NZ_AP021875.1"/>
</dbReference>
<gene>
    <name evidence="2" type="ORF">DSCW_33270</name>
</gene>
<dbReference type="KEGG" id="dwd:DSCW_33270"/>
<evidence type="ECO:0008006" key="4">
    <source>
        <dbReference type="Google" id="ProtNLM"/>
    </source>
</evidence>
<accession>A0A5K7Z5C1</accession>
<keyword evidence="3" id="KW-1185">Reference proteome</keyword>
<dbReference type="EMBL" id="AP021875">
    <property type="protein sequence ID" value="BBO75910.1"/>
    <property type="molecule type" value="Genomic_DNA"/>
</dbReference>
<organism evidence="2 3">
    <name type="scientific">Desulfosarcina widdelii</name>
    <dbReference type="NCBI Taxonomy" id="947919"/>
    <lineage>
        <taxon>Bacteria</taxon>
        <taxon>Pseudomonadati</taxon>
        <taxon>Thermodesulfobacteriota</taxon>
        <taxon>Desulfobacteria</taxon>
        <taxon>Desulfobacterales</taxon>
        <taxon>Desulfosarcinaceae</taxon>
        <taxon>Desulfosarcina</taxon>
    </lineage>
</organism>
<sequence>MSTKFGPFLKVLYGVAVITALFTGFGNMPLYGRYYVADLPGLGWSGNFFLNVNVHILAGSVLLAVAVYAFTASLLIRRLPVDRLSFSGKTRGLLLALTLLTGVVMVLKNLPAVHLPMKALIAFNFLHMGAAVLFMLAALISLIFRRPWTKTR</sequence>
<proteinExistence type="predicted"/>
<feature type="transmembrane region" description="Helical" evidence="1">
    <location>
        <begin position="119"/>
        <end position="144"/>
    </location>
</feature>
<name>A0A5K7Z5C1_9BACT</name>
<evidence type="ECO:0000313" key="2">
    <source>
        <dbReference type="EMBL" id="BBO75910.1"/>
    </source>
</evidence>
<reference evidence="2 3" key="1">
    <citation type="submission" date="2019-11" db="EMBL/GenBank/DDBJ databases">
        <title>Comparative genomics of hydrocarbon-degrading Desulfosarcina strains.</title>
        <authorList>
            <person name="Watanabe M."/>
            <person name="Kojima H."/>
            <person name="Fukui M."/>
        </authorList>
    </citation>
    <scope>NUCLEOTIDE SEQUENCE [LARGE SCALE GENOMIC DNA]</scope>
    <source>
        <strain evidence="2 3">PP31</strain>
    </source>
</reference>
<dbReference type="AlphaFoldDB" id="A0A5K7Z5C1"/>
<keyword evidence="1" id="KW-0472">Membrane</keyword>
<dbReference type="OrthoDB" id="9787143at2"/>
<feature type="transmembrane region" description="Helical" evidence="1">
    <location>
        <begin position="88"/>
        <end position="107"/>
    </location>
</feature>
<feature type="transmembrane region" description="Helical" evidence="1">
    <location>
        <begin position="12"/>
        <end position="32"/>
    </location>
</feature>
<feature type="transmembrane region" description="Helical" evidence="1">
    <location>
        <begin position="52"/>
        <end position="76"/>
    </location>
</feature>
<protein>
    <recommendedName>
        <fullName evidence="4">FeS-binding protein</fullName>
    </recommendedName>
</protein>
<keyword evidence="1" id="KW-1133">Transmembrane helix</keyword>
<evidence type="ECO:0000313" key="3">
    <source>
        <dbReference type="Proteomes" id="UP000427769"/>
    </source>
</evidence>
<dbReference type="Proteomes" id="UP000427769">
    <property type="component" value="Chromosome"/>
</dbReference>
<evidence type="ECO:0000256" key="1">
    <source>
        <dbReference type="SAM" id="Phobius"/>
    </source>
</evidence>